<comment type="similarity">
    <text evidence="1">Belongs to the BLOC1S2 family.</text>
</comment>
<dbReference type="PANTHER" id="PTHR46479">
    <property type="entry name" value="BIOGENESIS OF LYSOSOME-RELATED ORGANELLES COMPLEX 1 SUBUNIT 2"/>
    <property type="match status" value="1"/>
</dbReference>
<evidence type="ECO:0000256" key="2">
    <source>
        <dbReference type="SAM" id="MobiDB-lite"/>
    </source>
</evidence>
<protein>
    <submittedName>
        <fullName evidence="3">Uncharacterized protein</fullName>
    </submittedName>
</protein>
<proteinExistence type="inferred from homology"/>
<dbReference type="EMBL" id="CACRXK020000087">
    <property type="protein sequence ID" value="CAB3978065.1"/>
    <property type="molecule type" value="Genomic_DNA"/>
</dbReference>
<dbReference type="Proteomes" id="UP001152795">
    <property type="component" value="Unassembled WGS sequence"/>
</dbReference>
<keyword evidence="4" id="KW-1185">Reference proteome</keyword>
<evidence type="ECO:0000313" key="3">
    <source>
        <dbReference type="EMBL" id="CAB3978065.1"/>
    </source>
</evidence>
<dbReference type="GO" id="GO:0032418">
    <property type="term" value="P:lysosome localization"/>
    <property type="evidence" value="ECO:0007669"/>
    <property type="project" value="TreeGrafter"/>
</dbReference>
<gene>
    <name evidence="3" type="ORF">PACLA_8A010018</name>
</gene>
<dbReference type="OrthoDB" id="244061at2759"/>
<feature type="region of interest" description="Disordered" evidence="2">
    <location>
        <begin position="1"/>
        <end position="49"/>
    </location>
</feature>
<evidence type="ECO:0000256" key="1">
    <source>
        <dbReference type="ARBA" id="ARBA00008468"/>
    </source>
</evidence>
<evidence type="ECO:0000313" key="4">
    <source>
        <dbReference type="Proteomes" id="UP001152795"/>
    </source>
</evidence>
<dbReference type="Pfam" id="PF10046">
    <property type="entry name" value="BLOC1_2"/>
    <property type="match status" value="1"/>
</dbReference>
<accession>A0A7D9H9J1</accession>
<dbReference type="GO" id="GO:0000930">
    <property type="term" value="C:gamma-tubulin complex"/>
    <property type="evidence" value="ECO:0007669"/>
    <property type="project" value="TreeGrafter"/>
</dbReference>
<comment type="caution">
    <text evidence="3">The sequence shown here is derived from an EMBL/GenBank/DDBJ whole genome shotgun (WGS) entry which is preliminary data.</text>
</comment>
<feature type="compositionally biased region" description="Low complexity" evidence="2">
    <location>
        <begin position="12"/>
        <end position="29"/>
    </location>
</feature>
<dbReference type="GO" id="GO:0016197">
    <property type="term" value="P:endosomal transport"/>
    <property type="evidence" value="ECO:0007669"/>
    <property type="project" value="TreeGrafter"/>
</dbReference>
<organism evidence="3 4">
    <name type="scientific">Paramuricea clavata</name>
    <name type="common">Red gorgonian</name>
    <name type="synonym">Violescent sea-whip</name>
    <dbReference type="NCBI Taxonomy" id="317549"/>
    <lineage>
        <taxon>Eukaryota</taxon>
        <taxon>Metazoa</taxon>
        <taxon>Cnidaria</taxon>
        <taxon>Anthozoa</taxon>
        <taxon>Octocorallia</taxon>
        <taxon>Malacalcyonacea</taxon>
        <taxon>Plexauridae</taxon>
        <taxon>Paramuricea</taxon>
    </lineage>
</organism>
<dbReference type="PANTHER" id="PTHR46479:SF1">
    <property type="entry name" value="BIOGENESIS OF LYSOSOME-RELATED ORGANELLES COMPLEX 1 SUBUNIT 2"/>
    <property type="match status" value="1"/>
</dbReference>
<sequence>MAETAPEFPEQEASSSSSATESSSAETAADAIQESGKPSSTSEEIIEPASLDESCQNMFKKITEYLQCELNASLDDYELLEKLNQLTKQKYVEMDNVTKGLITRMEQINEKYEKLKPYLEMIDKVDASVTSLEEAAYKLDTYSKELEVRFKKLEKVAS</sequence>
<dbReference type="GO" id="GO:0031083">
    <property type="term" value="C:BLOC-1 complex"/>
    <property type="evidence" value="ECO:0007669"/>
    <property type="project" value="TreeGrafter"/>
</dbReference>
<dbReference type="GO" id="GO:0099078">
    <property type="term" value="C:BORC complex"/>
    <property type="evidence" value="ECO:0007669"/>
    <property type="project" value="TreeGrafter"/>
</dbReference>
<dbReference type="GO" id="GO:0043015">
    <property type="term" value="F:gamma-tubulin binding"/>
    <property type="evidence" value="ECO:0007669"/>
    <property type="project" value="TreeGrafter"/>
</dbReference>
<name>A0A7D9H9J1_PARCT</name>
<dbReference type="InterPro" id="IPR019269">
    <property type="entry name" value="BLOC1_su2"/>
</dbReference>
<reference evidence="3" key="1">
    <citation type="submission" date="2020-04" db="EMBL/GenBank/DDBJ databases">
        <authorList>
            <person name="Alioto T."/>
            <person name="Alioto T."/>
            <person name="Gomez Garrido J."/>
        </authorList>
    </citation>
    <scope>NUCLEOTIDE SEQUENCE</scope>
    <source>
        <strain evidence="3">A484AB</strain>
    </source>
</reference>
<dbReference type="AlphaFoldDB" id="A0A7D9H9J1"/>